<keyword evidence="4" id="KW-1185">Reference proteome</keyword>
<gene>
    <name evidence="3" type="ORF">J2Z49_002260</name>
</gene>
<dbReference type="InterPro" id="IPR047650">
    <property type="entry name" value="Transpos_IS110"/>
</dbReference>
<accession>A0ABU0B357</accession>
<evidence type="ECO:0000256" key="1">
    <source>
        <dbReference type="SAM" id="Coils"/>
    </source>
</evidence>
<protein>
    <submittedName>
        <fullName evidence="3">Transposase</fullName>
    </submittedName>
</protein>
<feature type="coiled-coil region" evidence="1">
    <location>
        <begin position="149"/>
        <end position="176"/>
    </location>
</feature>
<dbReference type="InterPro" id="IPR002525">
    <property type="entry name" value="Transp_IS110-like_N"/>
</dbReference>
<reference evidence="3 4" key="1">
    <citation type="submission" date="2023-07" db="EMBL/GenBank/DDBJ databases">
        <title>Genomic Encyclopedia of Type Strains, Phase IV (KMG-IV): sequencing the most valuable type-strain genomes for metagenomic binning, comparative biology and taxonomic classification.</title>
        <authorList>
            <person name="Goeker M."/>
        </authorList>
    </citation>
    <scope>NUCLEOTIDE SEQUENCE [LARGE SCALE GENOMIC DNA]</scope>
    <source>
        <strain evidence="3 4">DSM 12396</strain>
    </source>
</reference>
<feature type="domain" description="Transposase IS110-like N-terminal" evidence="2">
    <location>
        <begin position="19"/>
        <end position="179"/>
    </location>
</feature>
<evidence type="ECO:0000313" key="4">
    <source>
        <dbReference type="Proteomes" id="UP001225644"/>
    </source>
</evidence>
<dbReference type="Proteomes" id="UP001225644">
    <property type="component" value="Unassembled WGS sequence"/>
</dbReference>
<name>A0ABU0B357_9FIRM</name>
<proteinExistence type="predicted"/>
<evidence type="ECO:0000259" key="2">
    <source>
        <dbReference type="Pfam" id="PF01548"/>
    </source>
</evidence>
<organism evidence="3 4">
    <name type="scientific">Desulfofundulus luciae</name>
    <dbReference type="NCBI Taxonomy" id="74702"/>
    <lineage>
        <taxon>Bacteria</taxon>
        <taxon>Bacillati</taxon>
        <taxon>Bacillota</taxon>
        <taxon>Clostridia</taxon>
        <taxon>Eubacteriales</taxon>
        <taxon>Peptococcaceae</taxon>
        <taxon>Desulfofundulus</taxon>
    </lineage>
</organism>
<dbReference type="PANTHER" id="PTHR33055">
    <property type="entry name" value="TRANSPOSASE FOR INSERTION SEQUENCE ELEMENT IS1111A"/>
    <property type="match status" value="1"/>
</dbReference>
<comment type="caution">
    <text evidence="3">The sequence shown here is derived from an EMBL/GenBank/DDBJ whole genome shotgun (WGS) entry which is preliminary data.</text>
</comment>
<keyword evidence="1" id="KW-0175">Coiled coil</keyword>
<dbReference type="Pfam" id="PF01548">
    <property type="entry name" value="DEDD_Tnp_IS110"/>
    <property type="match status" value="1"/>
</dbReference>
<dbReference type="EMBL" id="JAUSUX010000020">
    <property type="protein sequence ID" value="MDQ0287141.1"/>
    <property type="molecule type" value="Genomic_DNA"/>
</dbReference>
<evidence type="ECO:0000313" key="3">
    <source>
        <dbReference type="EMBL" id="MDQ0287141.1"/>
    </source>
</evidence>
<dbReference type="RefSeq" id="WP_307403015.1">
    <property type="nucleotide sequence ID" value="NZ_JAUSUX010000020.1"/>
</dbReference>
<sequence>MYNPLSQKLAMITPETLIVGVDVAKQTHYAQMTNFRGEGLHKPFPFQNTISGIGDLVQQIKTVQFKHGLSKVLVAMEPTGHYWLPLACVLKTQGITVVLVNPHHVKKAKELDDNSPTKRDDKDAGVIARLARDGRFYIPHIPAGVIADIRNLVNFRERLNKELQQSEARINTILDLYFPEFQDVFKSVEGKAAMAALDNFPFPADLTEKPVDEVAAVLSQATHNRVGLKHAELLKDKARTSVGVRDGLEGARMELRYQLRRVKEILKECELVEAPPGRTVEGNPLCRVPAHHPGNEHTASGYHSF</sequence>